<dbReference type="CDD" id="cd08023">
    <property type="entry name" value="GH16_laminarinase_like"/>
    <property type="match status" value="1"/>
</dbReference>
<comment type="similarity">
    <text evidence="1">Belongs to the glycosyl hydrolase 16 family.</text>
</comment>
<dbReference type="EMBL" id="MZZM01000017">
    <property type="protein sequence ID" value="ORJ60384.1"/>
    <property type="molecule type" value="Genomic_DNA"/>
</dbReference>
<dbReference type="PANTHER" id="PTHR10963">
    <property type="entry name" value="GLYCOSYL HYDROLASE-RELATED"/>
    <property type="match status" value="1"/>
</dbReference>
<dbReference type="InterPro" id="IPR050546">
    <property type="entry name" value="Glycosyl_Hydrlase_16"/>
</dbReference>
<dbReference type="SUPFAM" id="SSF49899">
    <property type="entry name" value="Concanavalin A-like lectins/glucanases"/>
    <property type="match status" value="1"/>
</dbReference>
<evidence type="ECO:0000313" key="3">
    <source>
        <dbReference type="Proteomes" id="UP000193040"/>
    </source>
</evidence>
<dbReference type="GO" id="GO:0005975">
    <property type="term" value="P:carbohydrate metabolic process"/>
    <property type="evidence" value="ECO:0007669"/>
    <property type="project" value="InterPro"/>
</dbReference>
<dbReference type="PANTHER" id="PTHR10963:SF55">
    <property type="entry name" value="GLYCOSIDE HYDROLASE FAMILY 16 PROTEIN"/>
    <property type="match status" value="1"/>
</dbReference>
<accession>A0A1X0Y5S3</accession>
<name>A0A1X0Y5S3_MYCSI</name>
<keyword evidence="3" id="KW-1185">Reference proteome</keyword>
<dbReference type="Proteomes" id="UP000193040">
    <property type="component" value="Unassembled WGS sequence"/>
</dbReference>
<sequence length="278" mass="30665">MDRRSMMLTTGLGMLAAVASLPLPEAAARPSAPKAPPSAGPSGPYIFSDEFDGPAGSPPDPAKWTIQTWQDDVFPPVDGIYRDDRQNVFQDGHSNLVLCATHDFLTNTYYSGKLRGNFRSMINQTWEAKIKLDCLFPGLWPSFWGVNEDPLPDGEVDIFEWYGNGNWAPGTTVHAASNGKTWEGKSIPGLVDGNWHTWRMHWGEEGFEFARDGAEYFKVPNKPIHVHGGAPDDFRWPFNAPGYWMTPMFTLAVGGVGAGDPAAGTFPAAMLVDYIRIW</sequence>
<evidence type="ECO:0000313" key="2">
    <source>
        <dbReference type="EMBL" id="ORJ60384.1"/>
    </source>
</evidence>
<dbReference type="Gene3D" id="2.60.120.200">
    <property type="match status" value="1"/>
</dbReference>
<dbReference type="AlphaFoldDB" id="A0A1X0Y5S3"/>
<dbReference type="RefSeq" id="WP_044509523.1">
    <property type="nucleotide sequence ID" value="NZ_AP022568.1"/>
</dbReference>
<dbReference type="InterPro" id="IPR000757">
    <property type="entry name" value="Beta-glucanase-like"/>
</dbReference>
<dbReference type="STRING" id="1784.VC42_17015"/>
<dbReference type="InterPro" id="IPR013320">
    <property type="entry name" value="ConA-like_dom_sf"/>
</dbReference>
<organism evidence="2 3">
    <name type="scientific">Mycobacterium simiae</name>
    <name type="common">Mycobacterium habana</name>
    <dbReference type="NCBI Taxonomy" id="1784"/>
    <lineage>
        <taxon>Bacteria</taxon>
        <taxon>Bacillati</taxon>
        <taxon>Actinomycetota</taxon>
        <taxon>Actinomycetes</taxon>
        <taxon>Mycobacteriales</taxon>
        <taxon>Mycobacteriaceae</taxon>
        <taxon>Mycobacterium</taxon>
        <taxon>Mycobacterium simiae complex</taxon>
    </lineage>
</organism>
<dbReference type="Pfam" id="PF00722">
    <property type="entry name" value="Glyco_hydro_16"/>
    <property type="match status" value="1"/>
</dbReference>
<gene>
    <name evidence="2" type="ORF">B5M45_13315</name>
</gene>
<dbReference type="GO" id="GO:0004553">
    <property type="term" value="F:hydrolase activity, hydrolyzing O-glycosyl compounds"/>
    <property type="evidence" value="ECO:0007669"/>
    <property type="project" value="InterPro"/>
</dbReference>
<protein>
    <submittedName>
        <fullName evidence="2">1,3-beta-glucanase</fullName>
    </submittedName>
</protein>
<dbReference type="PROSITE" id="PS51762">
    <property type="entry name" value="GH16_2"/>
    <property type="match status" value="1"/>
</dbReference>
<reference evidence="2 3" key="1">
    <citation type="submission" date="2017-03" db="EMBL/GenBank/DDBJ databases">
        <title>Genomic insights into Mycobacterium simiae human colonization.</title>
        <authorList>
            <person name="Steffani J.L."/>
            <person name="Brunck M.E."/>
            <person name="Cruz E."/>
            <person name="Montiel R."/>
            <person name="Barona F."/>
        </authorList>
    </citation>
    <scope>NUCLEOTIDE SEQUENCE [LARGE SCALE GENOMIC DNA]</scope>
    <source>
        <strain evidence="2 3">MsiGto</strain>
    </source>
</reference>
<evidence type="ECO:0000256" key="1">
    <source>
        <dbReference type="ARBA" id="ARBA00006865"/>
    </source>
</evidence>
<proteinExistence type="inferred from homology"/>
<comment type="caution">
    <text evidence="2">The sequence shown here is derived from an EMBL/GenBank/DDBJ whole genome shotgun (WGS) entry which is preliminary data.</text>
</comment>